<organism evidence="2 3">
    <name type="scientific">Paenibacillus nuruki</name>
    <dbReference type="NCBI Taxonomy" id="1886670"/>
    <lineage>
        <taxon>Bacteria</taxon>
        <taxon>Bacillati</taxon>
        <taxon>Bacillota</taxon>
        <taxon>Bacilli</taxon>
        <taxon>Bacillales</taxon>
        <taxon>Paenibacillaceae</taxon>
        <taxon>Paenibacillus</taxon>
    </lineage>
</organism>
<dbReference type="AlphaFoldDB" id="A0A1E3L1E1"/>
<protein>
    <recommendedName>
        <fullName evidence="1">Factor of DNA methylation 1-5/IDN2 domain-containing protein</fullName>
    </recommendedName>
</protein>
<dbReference type="EMBL" id="MDER01000052">
    <property type="protein sequence ID" value="ODP27514.1"/>
    <property type="molecule type" value="Genomic_DNA"/>
</dbReference>
<proteinExistence type="predicted"/>
<name>A0A1E3L1E1_9BACL</name>
<dbReference type="RefSeq" id="WP_069328476.1">
    <property type="nucleotide sequence ID" value="NZ_MDER01000052.1"/>
</dbReference>
<evidence type="ECO:0000259" key="1">
    <source>
        <dbReference type="Pfam" id="PF03469"/>
    </source>
</evidence>
<sequence length="96" mass="10990">MQENLDTRRMFEGSSLIDISELAHRFDFTIPLELTSTLKEELGEDSMFDVVSALRTIINFDPYQSTIEYGIWTLKNGKNSLTNVTSFILKLIKAII</sequence>
<comment type="caution">
    <text evidence="2">The sequence shown here is derived from an EMBL/GenBank/DDBJ whole genome shotgun (WGS) entry which is preliminary data.</text>
</comment>
<accession>A0A1E3L1E1</accession>
<feature type="domain" description="Factor of DNA methylation 1-5/IDN2" evidence="1">
    <location>
        <begin position="36"/>
        <end position="94"/>
    </location>
</feature>
<dbReference type="Proteomes" id="UP000094578">
    <property type="component" value="Unassembled WGS sequence"/>
</dbReference>
<dbReference type="InterPro" id="IPR005379">
    <property type="entry name" value="FDM1-5/IDN2_XH"/>
</dbReference>
<keyword evidence="3" id="KW-1185">Reference proteome</keyword>
<gene>
    <name evidence="2" type="ORF">PTI45_03076</name>
</gene>
<reference evidence="2 3" key="1">
    <citation type="submission" date="2016-08" db="EMBL/GenBank/DDBJ databases">
        <title>Genome sequencing of Paenibacillus sp. TI45-13ar, isolated from Korean traditional nuruk.</title>
        <authorList>
            <person name="Kim S.-J."/>
        </authorList>
    </citation>
    <scope>NUCLEOTIDE SEQUENCE [LARGE SCALE GENOMIC DNA]</scope>
    <source>
        <strain evidence="2 3">TI45-13ar</strain>
    </source>
</reference>
<dbReference type="STRING" id="1886670.PTI45_03076"/>
<evidence type="ECO:0000313" key="3">
    <source>
        <dbReference type="Proteomes" id="UP000094578"/>
    </source>
</evidence>
<evidence type="ECO:0000313" key="2">
    <source>
        <dbReference type="EMBL" id="ODP27514.1"/>
    </source>
</evidence>
<dbReference type="Pfam" id="PF03469">
    <property type="entry name" value="XH"/>
    <property type="match status" value="1"/>
</dbReference>